<reference evidence="3" key="1">
    <citation type="submission" date="2020-08" db="EMBL/GenBank/DDBJ databases">
        <title>Genome public.</title>
        <authorList>
            <person name="Liu C."/>
            <person name="Sun Q."/>
        </authorList>
    </citation>
    <scope>NUCLEOTIDE SEQUENCE</scope>
    <source>
        <strain evidence="3">BX21</strain>
    </source>
</reference>
<gene>
    <name evidence="3" type="ORF">H8707_03770</name>
</gene>
<dbReference type="AlphaFoldDB" id="A0A926IJK8"/>
<name>A0A926IJK8_9FIRM</name>
<proteinExistence type="predicted"/>
<organism evidence="3 4">
    <name type="scientific">Paratissierella segnis</name>
    <dbReference type="NCBI Taxonomy" id="2763679"/>
    <lineage>
        <taxon>Bacteria</taxon>
        <taxon>Bacillati</taxon>
        <taxon>Bacillota</taxon>
        <taxon>Tissierellia</taxon>
        <taxon>Tissierellales</taxon>
        <taxon>Tissierellaceae</taxon>
        <taxon>Paratissierella</taxon>
    </lineage>
</organism>
<dbReference type="EMBL" id="JACRTG010000010">
    <property type="protein sequence ID" value="MBC8587355.1"/>
    <property type="molecule type" value="Genomic_DNA"/>
</dbReference>
<evidence type="ECO:0000313" key="3">
    <source>
        <dbReference type="EMBL" id="MBC8587355.1"/>
    </source>
</evidence>
<feature type="compositionally biased region" description="Acidic residues" evidence="1">
    <location>
        <begin position="50"/>
        <end position="64"/>
    </location>
</feature>
<keyword evidence="2" id="KW-0732">Signal</keyword>
<comment type="caution">
    <text evidence="3">The sequence shown here is derived from an EMBL/GenBank/DDBJ whole genome shotgun (WGS) entry which is preliminary data.</text>
</comment>
<evidence type="ECO:0008006" key="5">
    <source>
        <dbReference type="Google" id="ProtNLM"/>
    </source>
</evidence>
<feature type="chain" id="PRO_5039104663" description="Iron transporter" evidence="2">
    <location>
        <begin position="23"/>
        <end position="293"/>
    </location>
</feature>
<dbReference type="PROSITE" id="PS51257">
    <property type="entry name" value="PROKAR_LIPOPROTEIN"/>
    <property type="match status" value="1"/>
</dbReference>
<accession>A0A926IJK8</accession>
<dbReference type="Proteomes" id="UP000601171">
    <property type="component" value="Unassembled WGS sequence"/>
</dbReference>
<dbReference type="RefSeq" id="WP_262428811.1">
    <property type="nucleotide sequence ID" value="NZ_JACRTG010000010.1"/>
</dbReference>
<protein>
    <recommendedName>
        <fullName evidence="5">Iron transporter</fullName>
    </recommendedName>
</protein>
<feature type="region of interest" description="Disordered" evidence="1">
    <location>
        <begin position="29"/>
        <end position="64"/>
    </location>
</feature>
<evidence type="ECO:0000313" key="4">
    <source>
        <dbReference type="Proteomes" id="UP000601171"/>
    </source>
</evidence>
<sequence>MKIIKKILNFMLTISIVLTVLTGCNIQNTSPLNDKPATDENSLQSTDQENIQEDNTEKEAETEEPICGNQIEDGTYSIEVSSSSSMFKIIDAQLTVKNGEMSAVLTLSGTGYEKLYMGTEEEALADTDDKCIYFVEDSQGKYTYEVPVEALNQDINCAAWSIRKEKWYDRVLVFHSSSIPEKVITENSVPDGIYTAEVILSGGSGRASIESPADITAAGGTMTATIIWSSKSYEHMLIDGVYFYPVNTTGNSTFEIPVSMDKDIEVTAQTVAMSTPHDIDYTLRFDSATLKSK</sequence>
<evidence type="ECO:0000256" key="2">
    <source>
        <dbReference type="SAM" id="SignalP"/>
    </source>
</evidence>
<feature type="compositionally biased region" description="Polar residues" evidence="1">
    <location>
        <begin position="39"/>
        <end position="49"/>
    </location>
</feature>
<keyword evidence="4" id="KW-1185">Reference proteome</keyword>
<evidence type="ECO:0000256" key="1">
    <source>
        <dbReference type="SAM" id="MobiDB-lite"/>
    </source>
</evidence>
<feature type="signal peptide" evidence="2">
    <location>
        <begin position="1"/>
        <end position="22"/>
    </location>
</feature>